<dbReference type="AlphaFoldDB" id="A0AAQ3T0P1"/>
<keyword evidence="1" id="KW-0812">Transmembrane</keyword>
<feature type="transmembrane region" description="Helical" evidence="1">
    <location>
        <begin position="143"/>
        <end position="164"/>
    </location>
</feature>
<keyword evidence="1" id="KW-0472">Membrane</keyword>
<reference evidence="2 3" key="1">
    <citation type="submission" date="2024-02" db="EMBL/GenBank/DDBJ databases">
        <title>High-quality chromosome-scale genome assembly of Pensacola bahiagrass (Paspalum notatum Flugge var. saurae).</title>
        <authorList>
            <person name="Vega J.M."/>
            <person name="Podio M."/>
            <person name="Orjuela J."/>
            <person name="Siena L.A."/>
            <person name="Pessino S.C."/>
            <person name="Combes M.C."/>
            <person name="Mariac C."/>
            <person name="Albertini E."/>
            <person name="Pupilli F."/>
            <person name="Ortiz J.P.A."/>
            <person name="Leblanc O."/>
        </authorList>
    </citation>
    <scope>NUCLEOTIDE SEQUENCE [LARGE SCALE GENOMIC DNA]</scope>
    <source>
        <strain evidence="2">R1</strain>
        <tissue evidence="2">Leaf</tissue>
    </source>
</reference>
<keyword evidence="1" id="KW-1133">Transmembrane helix</keyword>
<gene>
    <name evidence="2" type="ORF">U9M48_013580</name>
</gene>
<accession>A0AAQ3T0P1</accession>
<evidence type="ECO:0000256" key="1">
    <source>
        <dbReference type="SAM" id="Phobius"/>
    </source>
</evidence>
<evidence type="ECO:0000313" key="2">
    <source>
        <dbReference type="EMBL" id="WVZ63994.1"/>
    </source>
</evidence>
<dbReference type="EMBL" id="CP144747">
    <property type="protein sequence ID" value="WVZ63994.1"/>
    <property type="molecule type" value="Genomic_DNA"/>
</dbReference>
<name>A0AAQ3T0P1_PASNO</name>
<protein>
    <submittedName>
        <fullName evidence="2">Uncharacterized protein</fullName>
    </submittedName>
</protein>
<organism evidence="2 3">
    <name type="scientific">Paspalum notatum var. saurae</name>
    <dbReference type="NCBI Taxonomy" id="547442"/>
    <lineage>
        <taxon>Eukaryota</taxon>
        <taxon>Viridiplantae</taxon>
        <taxon>Streptophyta</taxon>
        <taxon>Embryophyta</taxon>
        <taxon>Tracheophyta</taxon>
        <taxon>Spermatophyta</taxon>
        <taxon>Magnoliopsida</taxon>
        <taxon>Liliopsida</taxon>
        <taxon>Poales</taxon>
        <taxon>Poaceae</taxon>
        <taxon>PACMAD clade</taxon>
        <taxon>Panicoideae</taxon>
        <taxon>Andropogonodae</taxon>
        <taxon>Paspaleae</taxon>
        <taxon>Paspalinae</taxon>
        <taxon>Paspalum</taxon>
    </lineage>
</organism>
<dbReference type="Proteomes" id="UP001341281">
    <property type="component" value="Chromosome 03"/>
</dbReference>
<proteinExistence type="predicted"/>
<evidence type="ECO:0000313" key="3">
    <source>
        <dbReference type="Proteomes" id="UP001341281"/>
    </source>
</evidence>
<keyword evidence="3" id="KW-1185">Reference proteome</keyword>
<sequence length="180" mass="20614">MESNRVPVIHEASLVGEEVLVLILPETSFPYSAAFSISTITPSSEVQIMQTWTLNCRSRRDLQLWYSNFLHLTSLMSPNWARKVLLSWNPRISQDLIGAWIGLLINLPCLHNLLPQANLSLRNLLHNRLGPSFGLIALIHQRVIFSIIAIILQLFAIFLQYLIMSKNKEHCRKRGYLLAK</sequence>